<name>Q0ALM0_MARMM</name>
<dbReference type="HOGENOM" id="CLU_1803863_0_0_5"/>
<evidence type="ECO:0008006" key="3">
    <source>
        <dbReference type="Google" id="ProtNLM"/>
    </source>
</evidence>
<dbReference type="OrthoDB" id="7632265at2"/>
<proteinExistence type="predicted"/>
<dbReference type="Proteomes" id="UP000001964">
    <property type="component" value="Chromosome"/>
</dbReference>
<evidence type="ECO:0000313" key="1">
    <source>
        <dbReference type="EMBL" id="ABI66823.1"/>
    </source>
</evidence>
<accession>Q0ALM0</accession>
<dbReference type="EMBL" id="CP000449">
    <property type="protein sequence ID" value="ABI66823.1"/>
    <property type="molecule type" value="Genomic_DNA"/>
</dbReference>
<organism evidence="1 2">
    <name type="scientific">Maricaulis maris (strain MCS10)</name>
    <name type="common">Caulobacter maris</name>
    <dbReference type="NCBI Taxonomy" id="394221"/>
    <lineage>
        <taxon>Bacteria</taxon>
        <taxon>Pseudomonadati</taxon>
        <taxon>Pseudomonadota</taxon>
        <taxon>Alphaproteobacteria</taxon>
        <taxon>Maricaulales</taxon>
        <taxon>Maricaulaceae</taxon>
        <taxon>Maricaulis</taxon>
    </lineage>
</organism>
<dbReference type="AlphaFoldDB" id="Q0ALM0"/>
<sequence>MFQDVDAFDHDEQALFSALDTALQDGLASPTGRSAYHRAMAALDQLVEDREERLYSPLAADPLTRDYISRLDGQIHGVSGRIDILRTHIELGLMSASENHADLDASLLRLVRQLRARFRREAVLIPVYAGWLDRSANLTEAAL</sequence>
<gene>
    <name evidence="1" type="ordered locus">Mmar10_2537</name>
</gene>
<dbReference type="RefSeq" id="WP_011644467.1">
    <property type="nucleotide sequence ID" value="NC_008347.1"/>
</dbReference>
<keyword evidence="2" id="KW-1185">Reference proteome</keyword>
<protein>
    <recommendedName>
        <fullName evidence="3">Hemerythrin HHE cation binding domain-containing protein</fullName>
    </recommendedName>
</protein>
<dbReference type="STRING" id="394221.Mmar10_2537"/>
<dbReference type="KEGG" id="mmr:Mmar10_2537"/>
<reference evidence="1 2" key="1">
    <citation type="submission" date="2006-08" db="EMBL/GenBank/DDBJ databases">
        <title>Complete sequence of Maricaulis maris MCS10.</title>
        <authorList>
            <consortium name="US DOE Joint Genome Institute"/>
            <person name="Copeland A."/>
            <person name="Lucas S."/>
            <person name="Lapidus A."/>
            <person name="Barry K."/>
            <person name="Detter J.C."/>
            <person name="Glavina del Rio T."/>
            <person name="Hammon N."/>
            <person name="Israni S."/>
            <person name="Dalin E."/>
            <person name="Tice H."/>
            <person name="Pitluck S."/>
            <person name="Saunders E."/>
            <person name="Brettin T."/>
            <person name="Bruce D."/>
            <person name="Han C."/>
            <person name="Tapia R."/>
            <person name="Gilna P."/>
            <person name="Schmutz J."/>
            <person name="Larimer F."/>
            <person name="Land M."/>
            <person name="Hauser L."/>
            <person name="Kyrpides N."/>
            <person name="Mikhailova N."/>
            <person name="Viollier P."/>
            <person name="Stephens C."/>
            <person name="Richardson P."/>
        </authorList>
    </citation>
    <scope>NUCLEOTIDE SEQUENCE [LARGE SCALE GENOMIC DNA]</scope>
    <source>
        <strain evidence="1 2">MCS10</strain>
    </source>
</reference>
<evidence type="ECO:0000313" key="2">
    <source>
        <dbReference type="Proteomes" id="UP000001964"/>
    </source>
</evidence>